<keyword evidence="3" id="KW-1185">Reference proteome</keyword>
<feature type="region of interest" description="Disordered" evidence="1">
    <location>
        <begin position="64"/>
        <end position="105"/>
    </location>
</feature>
<protein>
    <submittedName>
        <fullName evidence="2">Uncharacterized protein</fullName>
    </submittedName>
</protein>
<evidence type="ECO:0000256" key="1">
    <source>
        <dbReference type="SAM" id="MobiDB-lite"/>
    </source>
</evidence>
<organism evidence="2 3">
    <name type="scientific">Necator americanus</name>
    <name type="common">Human hookworm</name>
    <dbReference type="NCBI Taxonomy" id="51031"/>
    <lineage>
        <taxon>Eukaryota</taxon>
        <taxon>Metazoa</taxon>
        <taxon>Ecdysozoa</taxon>
        <taxon>Nematoda</taxon>
        <taxon>Chromadorea</taxon>
        <taxon>Rhabditida</taxon>
        <taxon>Rhabditina</taxon>
        <taxon>Rhabditomorpha</taxon>
        <taxon>Strongyloidea</taxon>
        <taxon>Ancylostomatidae</taxon>
        <taxon>Bunostominae</taxon>
        <taxon>Necator</taxon>
    </lineage>
</organism>
<accession>A0ABR1BXP6</accession>
<feature type="region of interest" description="Disordered" evidence="1">
    <location>
        <begin position="386"/>
        <end position="413"/>
    </location>
</feature>
<reference evidence="2 3" key="1">
    <citation type="submission" date="2023-08" db="EMBL/GenBank/DDBJ databases">
        <title>A Necator americanus chromosomal reference genome.</title>
        <authorList>
            <person name="Ilik V."/>
            <person name="Petrzelkova K.J."/>
            <person name="Pardy F."/>
            <person name="Fuh T."/>
            <person name="Niatou-Singa F.S."/>
            <person name="Gouil Q."/>
            <person name="Baker L."/>
            <person name="Ritchie M.E."/>
            <person name="Jex A.R."/>
            <person name="Gazzola D."/>
            <person name="Li H."/>
            <person name="Toshio Fujiwara R."/>
            <person name="Zhan B."/>
            <person name="Aroian R.V."/>
            <person name="Pafco B."/>
            <person name="Schwarz E.M."/>
        </authorList>
    </citation>
    <scope>NUCLEOTIDE SEQUENCE [LARGE SCALE GENOMIC DNA]</scope>
    <source>
        <strain evidence="2 3">Aroian</strain>
        <tissue evidence="2">Whole animal</tissue>
    </source>
</reference>
<dbReference type="EMBL" id="JAVFWL010000001">
    <property type="protein sequence ID" value="KAK6731119.1"/>
    <property type="molecule type" value="Genomic_DNA"/>
</dbReference>
<sequence>MSDYMHGRLLSALFHQMFEYQLEGIATTGVMPSANGALSKLLCSCYNPKQERGIAGNETTDRYEAAAAAEKEHRVDQGEPSEEPRQNTEAKVVEEEREDEKVDEKDEKIPANATEEVTTPINEEIAEDQGAGARMMLAAVNPYSSSSNNHFQIQDVTDDPEYSSYGNENEAPEEGALVEYCRLDKQKQPSVPRICDASTVISAKIRTPPLVTRTAMSSATGAKSRQLNITDVPEGAKCRVVDCRCVGWYEHPWSTDALSRVARNTYRNVEHVWVLFDLPLCRSVKTTPRPSPIYPNSTRRVFPPPPPLPASIRSRRRRGYSSALCHILRSRARDSLRLPRLPASAAAAAADAAATTTTTAVVVTVPSFSTPLAAILRAVDATRVKIPRPAPPPTAMAARQRRGAPRIRADVAV</sequence>
<comment type="caution">
    <text evidence="2">The sequence shown here is derived from an EMBL/GenBank/DDBJ whole genome shotgun (WGS) entry which is preliminary data.</text>
</comment>
<feature type="region of interest" description="Disordered" evidence="1">
    <location>
        <begin position="292"/>
        <end position="313"/>
    </location>
</feature>
<dbReference type="Proteomes" id="UP001303046">
    <property type="component" value="Unassembled WGS sequence"/>
</dbReference>
<proteinExistence type="predicted"/>
<name>A0ABR1BXP6_NECAM</name>
<evidence type="ECO:0000313" key="2">
    <source>
        <dbReference type="EMBL" id="KAK6731119.1"/>
    </source>
</evidence>
<gene>
    <name evidence="2" type="primary">Necator_chrI.g3660</name>
    <name evidence="2" type="ORF">RB195_007531</name>
</gene>
<evidence type="ECO:0000313" key="3">
    <source>
        <dbReference type="Proteomes" id="UP001303046"/>
    </source>
</evidence>